<dbReference type="EMBL" id="MK388689">
    <property type="protein sequence ID" value="QAX92276.1"/>
    <property type="molecule type" value="Genomic_DNA"/>
</dbReference>
<evidence type="ECO:0000313" key="2">
    <source>
        <dbReference type="Proteomes" id="UP000289486"/>
    </source>
</evidence>
<sequence length="69" mass="7997">MAHMMKKADFLNLVTTMKEPRLKTFRGSVYLRDGDSTESEVEIYQASNMKEEGIISAMNQSSKYRGWMK</sequence>
<evidence type="ECO:0000313" key="1">
    <source>
        <dbReference type="EMBL" id="QAX92276.1"/>
    </source>
</evidence>
<reference evidence="1 2" key="1">
    <citation type="submission" date="2019-01" db="EMBL/GenBank/DDBJ databases">
        <title>Complete genome sequence of Pantoea phage vB_PagM_LIET2.</title>
        <authorList>
            <person name="Truncaite L."/>
            <person name="Simoliuniene M."/>
            <person name="Kazlauskas D."/>
            <person name="Meskys R."/>
            <person name="Simoliunas E."/>
        </authorList>
    </citation>
    <scope>NUCLEOTIDE SEQUENCE [LARGE SCALE GENOMIC DNA]</scope>
</reference>
<proteinExistence type="predicted"/>
<name>A0A411AW13_9CAUD</name>
<protein>
    <submittedName>
        <fullName evidence="1">Uncharacterized protein</fullName>
    </submittedName>
</protein>
<dbReference type="Proteomes" id="UP000289486">
    <property type="component" value="Segment"/>
</dbReference>
<keyword evidence="2" id="KW-1185">Reference proteome</keyword>
<organism evidence="1 2">
    <name type="scientific">Pantoea phage vB_PagM_LIET2</name>
    <dbReference type="NCBI Taxonomy" id="2508071"/>
    <lineage>
        <taxon>Viruses</taxon>
        <taxon>Duplodnaviria</taxon>
        <taxon>Heunggongvirae</taxon>
        <taxon>Uroviricota</taxon>
        <taxon>Caudoviricetes</taxon>
        <taxon>Lietduovirus</taxon>
        <taxon>Lietduovirus LIET2</taxon>
    </lineage>
</organism>
<accession>A0A411AW13</accession>
<gene>
    <name evidence="1" type="ORF">LIET2_gp024</name>
</gene>